<gene>
    <name evidence="3" type="ORF">KPL81_03865</name>
</gene>
<reference evidence="3 4" key="1">
    <citation type="submission" date="2021-07" db="EMBL/GenBank/DDBJ databases">
        <authorList>
            <person name="So Y."/>
        </authorList>
    </citation>
    <scope>NUCLEOTIDE SEQUENCE [LARGE SCALE GENOMIC DNA]</scope>
    <source>
        <strain evidence="3 4">Y3S6</strain>
    </source>
</reference>
<dbReference type="Proteomes" id="UP000769617">
    <property type="component" value="Unassembled WGS sequence"/>
</dbReference>
<protein>
    <recommendedName>
        <fullName evidence="2">Type 4 fimbrial biogenesis protein PilX N-terminal domain-containing protein</fullName>
    </recommendedName>
</protein>
<keyword evidence="4" id="KW-1185">Reference proteome</keyword>
<dbReference type="EMBL" id="JAHYCA010000001">
    <property type="protein sequence ID" value="MBW6390302.1"/>
    <property type="molecule type" value="Genomic_DNA"/>
</dbReference>
<dbReference type="InterPro" id="IPR025746">
    <property type="entry name" value="PilX_N_dom"/>
</dbReference>
<dbReference type="Pfam" id="PF14341">
    <property type="entry name" value="PilX_N"/>
    <property type="match status" value="1"/>
</dbReference>
<feature type="domain" description="Type 4 fimbrial biogenesis protein PilX N-terminal" evidence="2">
    <location>
        <begin position="5"/>
        <end position="51"/>
    </location>
</feature>
<feature type="transmembrane region" description="Helical" evidence="1">
    <location>
        <begin position="6"/>
        <end position="27"/>
    </location>
</feature>
<evidence type="ECO:0000256" key="1">
    <source>
        <dbReference type="SAM" id="Phobius"/>
    </source>
</evidence>
<sequence length="113" mass="11837">MQTQRGAALVVVLSMLAGSLMLGLSGIQSSLIDERLAGNYKAATEAQMGAEQAISAGWGANGSGVSVSDFDATRTLSEVEAYSWSQFTSLSDVSANACSGNIVCHYYYAQGWQ</sequence>
<proteinExistence type="predicted"/>
<accession>A0ABS6ZLG1</accession>
<comment type="caution">
    <text evidence="3">The sequence shown here is derived from an EMBL/GenBank/DDBJ whole genome shotgun (WGS) entry which is preliminary data.</text>
</comment>
<evidence type="ECO:0000313" key="4">
    <source>
        <dbReference type="Proteomes" id="UP000769617"/>
    </source>
</evidence>
<keyword evidence="1" id="KW-0812">Transmembrane</keyword>
<dbReference type="RefSeq" id="WP_219790754.1">
    <property type="nucleotide sequence ID" value="NZ_JAHYCA010000001.1"/>
</dbReference>
<evidence type="ECO:0000313" key="3">
    <source>
        <dbReference type="EMBL" id="MBW6390302.1"/>
    </source>
</evidence>
<organism evidence="3 4">
    <name type="scientific">Billgrantia antri</name>
    <dbReference type="NCBI Taxonomy" id="2846777"/>
    <lineage>
        <taxon>Bacteria</taxon>
        <taxon>Pseudomonadati</taxon>
        <taxon>Pseudomonadota</taxon>
        <taxon>Gammaproteobacteria</taxon>
        <taxon>Oceanospirillales</taxon>
        <taxon>Halomonadaceae</taxon>
        <taxon>Billgrantia</taxon>
    </lineage>
</organism>
<keyword evidence="1" id="KW-0472">Membrane</keyword>
<evidence type="ECO:0000259" key="2">
    <source>
        <dbReference type="Pfam" id="PF14341"/>
    </source>
</evidence>
<keyword evidence="1" id="KW-1133">Transmembrane helix</keyword>
<name>A0ABS6ZLG1_9GAMM</name>